<reference evidence="1 2" key="3">
    <citation type="journal article" date="2010" name="BMC Genomics">
        <title>Transcriptome sequencing and comparative analysis of cucumber flowers with different sex types.</title>
        <authorList>
            <person name="Guo S."/>
            <person name="Zheng Y."/>
            <person name="Joung J.G."/>
            <person name="Liu S."/>
            <person name="Zhang Z."/>
            <person name="Crasta O.R."/>
            <person name="Sobral B.W."/>
            <person name="Xu Y."/>
            <person name="Huang S."/>
            <person name="Fei Z."/>
        </authorList>
    </citation>
    <scope>NUCLEOTIDE SEQUENCE [LARGE SCALE GENOMIC DNA]</scope>
    <source>
        <strain evidence="2">cv. 9930</strain>
    </source>
</reference>
<name>A0A0A0K8K0_CUCSA</name>
<dbReference type="EMBL" id="CM002927">
    <property type="protein sequence ID" value="KGN46050.1"/>
    <property type="molecule type" value="Genomic_DNA"/>
</dbReference>
<keyword evidence="2" id="KW-1185">Reference proteome</keyword>
<organism evidence="1 2">
    <name type="scientific">Cucumis sativus</name>
    <name type="common">Cucumber</name>
    <dbReference type="NCBI Taxonomy" id="3659"/>
    <lineage>
        <taxon>Eukaryota</taxon>
        <taxon>Viridiplantae</taxon>
        <taxon>Streptophyta</taxon>
        <taxon>Embryophyta</taxon>
        <taxon>Tracheophyta</taxon>
        <taxon>Spermatophyta</taxon>
        <taxon>Magnoliopsida</taxon>
        <taxon>eudicotyledons</taxon>
        <taxon>Gunneridae</taxon>
        <taxon>Pentapetalae</taxon>
        <taxon>rosids</taxon>
        <taxon>fabids</taxon>
        <taxon>Cucurbitales</taxon>
        <taxon>Cucurbitaceae</taxon>
        <taxon>Benincaseae</taxon>
        <taxon>Cucumis</taxon>
    </lineage>
</organism>
<protein>
    <submittedName>
        <fullName evidence="1">Uncharacterized protein</fullName>
    </submittedName>
</protein>
<evidence type="ECO:0000313" key="2">
    <source>
        <dbReference type="Proteomes" id="UP000029981"/>
    </source>
</evidence>
<dbReference type="Proteomes" id="UP000029981">
    <property type="component" value="Chromosome 6"/>
</dbReference>
<sequence>MGVFAAMGNLYLLPFYSLEDPIAISLPEDMYDKMRMEVEKWKKRTIWVVFNSNFRKRVVDSFTNRVDMEFWVIGIYGFSTAFKLARRKVVVAIWLAFYWLVGDRLTASCS</sequence>
<evidence type="ECO:0000313" key="1">
    <source>
        <dbReference type="EMBL" id="KGN46050.1"/>
    </source>
</evidence>
<gene>
    <name evidence="1" type="ORF">Csa_6G046280</name>
</gene>
<dbReference type="Gramene" id="KGN46050">
    <property type="protein sequence ID" value="KGN46050"/>
    <property type="gene ID" value="Csa_6G046280"/>
</dbReference>
<reference evidence="1 2" key="1">
    <citation type="journal article" date="2009" name="Nat. Genet.">
        <title>The genome of the cucumber, Cucumis sativus L.</title>
        <authorList>
            <person name="Huang S."/>
            <person name="Li R."/>
            <person name="Zhang Z."/>
            <person name="Li L."/>
            <person name="Gu X."/>
            <person name="Fan W."/>
            <person name="Lucas W.J."/>
            <person name="Wang X."/>
            <person name="Xie B."/>
            <person name="Ni P."/>
            <person name="Ren Y."/>
            <person name="Zhu H."/>
            <person name="Li J."/>
            <person name="Lin K."/>
            <person name="Jin W."/>
            <person name="Fei Z."/>
            <person name="Li G."/>
            <person name="Staub J."/>
            <person name="Kilian A."/>
            <person name="van der Vossen E.A."/>
            <person name="Wu Y."/>
            <person name="Guo J."/>
            <person name="He J."/>
            <person name="Jia Z."/>
            <person name="Ren Y."/>
            <person name="Tian G."/>
            <person name="Lu Y."/>
            <person name="Ruan J."/>
            <person name="Qian W."/>
            <person name="Wang M."/>
            <person name="Huang Q."/>
            <person name="Li B."/>
            <person name="Xuan Z."/>
            <person name="Cao J."/>
            <person name="Asan"/>
            <person name="Wu Z."/>
            <person name="Zhang J."/>
            <person name="Cai Q."/>
            <person name="Bai Y."/>
            <person name="Zhao B."/>
            <person name="Han Y."/>
            <person name="Li Y."/>
            <person name="Li X."/>
            <person name="Wang S."/>
            <person name="Shi Q."/>
            <person name="Liu S."/>
            <person name="Cho W.K."/>
            <person name="Kim J.Y."/>
            <person name="Xu Y."/>
            <person name="Heller-Uszynska K."/>
            <person name="Miao H."/>
            <person name="Cheng Z."/>
            <person name="Zhang S."/>
            <person name="Wu J."/>
            <person name="Yang Y."/>
            <person name="Kang H."/>
            <person name="Li M."/>
            <person name="Liang H."/>
            <person name="Ren X."/>
            <person name="Shi Z."/>
            <person name="Wen M."/>
            <person name="Jian M."/>
            <person name="Yang H."/>
            <person name="Zhang G."/>
            <person name="Yang Z."/>
            <person name="Chen R."/>
            <person name="Liu S."/>
            <person name="Li J."/>
            <person name="Ma L."/>
            <person name="Liu H."/>
            <person name="Zhou Y."/>
            <person name="Zhao J."/>
            <person name="Fang X."/>
            <person name="Li G."/>
            <person name="Fang L."/>
            <person name="Li Y."/>
            <person name="Liu D."/>
            <person name="Zheng H."/>
            <person name="Zhang Y."/>
            <person name="Qin N."/>
            <person name="Li Z."/>
            <person name="Yang G."/>
            <person name="Yang S."/>
            <person name="Bolund L."/>
            <person name="Kristiansen K."/>
            <person name="Zheng H."/>
            <person name="Li S."/>
            <person name="Zhang X."/>
            <person name="Yang H."/>
            <person name="Wang J."/>
            <person name="Sun R."/>
            <person name="Zhang B."/>
            <person name="Jiang S."/>
            <person name="Wang J."/>
            <person name="Du Y."/>
            <person name="Li S."/>
        </authorList>
    </citation>
    <scope>NUCLEOTIDE SEQUENCE [LARGE SCALE GENOMIC DNA]</scope>
    <source>
        <strain evidence="2">cv. 9930</strain>
    </source>
</reference>
<accession>A0A0A0K8K0</accession>
<proteinExistence type="predicted"/>
<dbReference type="AlphaFoldDB" id="A0A0A0K8K0"/>
<reference evidence="1 2" key="2">
    <citation type="journal article" date="2009" name="PLoS ONE">
        <title>An integrated genetic and cytogenetic map of the cucumber genome.</title>
        <authorList>
            <person name="Ren Y."/>
            <person name="Zhang Z."/>
            <person name="Liu J."/>
            <person name="Staub J.E."/>
            <person name="Han Y."/>
            <person name="Cheng Z."/>
            <person name="Li X."/>
            <person name="Lu J."/>
            <person name="Miao H."/>
            <person name="Kang H."/>
            <person name="Xie B."/>
            <person name="Gu X."/>
            <person name="Wang X."/>
            <person name="Du Y."/>
            <person name="Jin W."/>
            <person name="Huang S."/>
        </authorList>
    </citation>
    <scope>NUCLEOTIDE SEQUENCE [LARGE SCALE GENOMIC DNA]</scope>
    <source>
        <strain evidence="2">cv. 9930</strain>
    </source>
</reference>
<reference evidence="1 2" key="4">
    <citation type="journal article" date="2011" name="BMC Genomics">
        <title>RNA-Seq improves annotation of protein-coding genes in the cucumber genome.</title>
        <authorList>
            <person name="Li Z."/>
            <person name="Zhang Z."/>
            <person name="Yan P."/>
            <person name="Huang S."/>
            <person name="Fei Z."/>
            <person name="Lin K."/>
        </authorList>
    </citation>
    <scope>NUCLEOTIDE SEQUENCE [LARGE SCALE GENOMIC DNA]</scope>
    <source>
        <strain evidence="2">cv. 9930</strain>
    </source>
</reference>